<evidence type="ECO:0000256" key="1">
    <source>
        <dbReference type="SAM" id="Coils"/>
    </source>
</evidence>
<reference evidence="2 3" key="2">
    <citation type="submission" date="2009-02" db="EMBL/GenBank/DDBJ databases">
        <title>Draft genome sequence of Holdemania filiformis DSM 12042.</title>
        <authorList>
            <person name="Sudarsanam P."/>
            <person name="Ley R."/>
            <person name="Guruge J."/>
            <person name="Turnbaugh P.J."/>
            <person name="Mahowald M."/>
            <person name="Liep D."/>
            <person name="Gordon J."/>
        </authorList>
    </citation>
    <scope>NUCLEOTIDE SEQUENCE [LARGE SCALE GENOMIC DNA]</scope>
    <source>
        <strain evidence="2 3">DSM 12042</strain>
    </source>
</reference>
<sequence length="355" mass="41917">MIQVEEKIKIYIPDFIHAILLNDMEKFLFFKKNGELNKNAFINTLIVNYVERYQDENNRYDDYIKRNIYETFKTASAVQAEELSNKILSYIQLSSYHLLNSKNDVALSLKPTKETAGTIQFIQDYNLHGQSVSNYFRNMFASYAYLSQDKRERIIFKERFDRIEQAIQEKRKIYFTTPNNNRHIASPYCISGSHEELFNYLLCVANGKIYSFRINRIDHVMILKDSLVIQESQAKLFEKMVQYGPQFAIRSDQEICVHLTENGIKQFHSLYIHRPVAINITQDETGANYYFDCSPEQVYQYFSRFGQDAFIVYPADLRNRMIQQIAKAYRMVQRLSRELEGEKENKPGKSSEIEI</sequence>
<evidence type="ECO:0000313" key="3">
    <source>
        <dbReference type="Proteomes" id="UP000005950"/>
    </source>
</evidence>
<evidence type="ECO:0000313" key="2">
    <source>
        <dbReference type="EMBL" id="EEF67535.1"/>
    </source>
</evidence>
<accession>B9Y921</accession>
<gene>
    <name evidence="2" type="ORF">HOLDEFILI_02321</name>
</gene>
<dbReference type="eggNOG" id="ENOG502Z9EY">
    <property type="taxonomic scope" value="Bacteria"/>
</dbReference>
<reference evidence="2 3" key="1">
    <citation type="submission" date="2008-12" db="EMBL/GenBank/DDBJ databases">
        <authorList>
            <person name="Fulton L."/>
            <person name="Clifton S."/>
            <person name="Fulton B."/>
            <person name="Xu J."/>
            <person name="Minx P."/>
            <person name="Pepin K.H."/>
            <person name="Johnson M."/>
            <person name="Bhonagiri V."/>
            <person name="Nash W.E."/>
            <person name="Mardis E.R."/>
            <person name="Wilson R.K."/>
        </authorList>
    </citation>
    <scope>NUCLEOTIDE SEQUENCE [LARGE SCALE GENOMIC DNA]</scope>
    <source>
        <strain evidence="2 3">DSM 12042</strain>
    </source>
</reference>
<comment type="caution">
    <text evidence="2">The sequence shown here is derived from an EMBL/GenBank/DDBJ whole genome shotgun (WGS) entry which is preliminary data.</text>
</comment>
<feature type="coiled-coil region" evidence="1">
    <location>
        <begin position="318"/>
        <end position="345"/>
    </location>
</feature>
<dbReference type="EMBL" id="ACCF01000135">
    <property type="protein sequence ID" value="EEF67535.1"/>
    <property type="molecule type" value="Genomic_DNA"/>
</dbReference>
<dbReference type="Proteomes" id="UP000005950">
    <property type="component" value="Unassembled WGS sequence"/>
</dbReference>
<dbReference type="PROSITE" id="PS52050">
    <property type="entry name" value="WYL"/>
    <property type="match status" value="1"/>
</dbReference>
<protein>
    <submittedName>
        <fullName evidence="2">Uncharacterized protein</fullName>
    </submittedName>
</protein>
<keyword evidence="1" id="KW-0175">Coiled coil</keyword>
<dbReference type="STRING" id="545696.HOLDEFILI_02321"/>
<dbReference type="AlphaFoldDB" id="B9Y921"/>
<organism evidence="2 3">
    <name type="scientific">Holdemania filiformis DSM 12042</name>
    <dbReference type="NCBI Taxonomy" id="545696"/>
    <lineage>
        <taxon>Bacteria</taxon>
        <taxon>Bacillati</taxon>
        <taxon>Bacillota</taxon>
        <taxon>Erysipelotrichia</taxon>
        <taxon>Erysipelotrichales</taxon>
        <taxon>Erysipelotrichaceae</taxon>
        <taxon>Holdemania</taxon>
    </lineage>
</organism>
<proteinExistence type="predicted"/>
<dbReference type="HOGENOM" id="CLU_778002_0_0_9"/>
<name>B9Y921_9FIRM</name>